<evidence type="ECO:0000313" key="3">
    <source>
        <dbReference type="Proteomes" id="UP000183410"/>
    </source>
</evidence>
<protein>
    <submittedName>
        <fullName evidence="2">Uncharacterized protein</fullName>
    </submittedName>
</protein>
<dbReference type="EMBL" id="FONN01000002">
    <property type="protein sequence ID" value="SFE34096.1"/>
    <property type="molecule type" value="Genomic_DNA"/>
</dbReference>
<evidence type="ECO:0000256" key="1">
    <source>
        <dbReference type="SAM" id="SignalP"/>
    </source>
</evidence>
<dbReference type="RefSeq" id="WP_156182255.1">
    <property type="nucleotide sequence ID" value="NZ_FONN01000002.1"/>
</dbReference>
<keyword evidence="3" id="KW-1185">Reference proteome</keyword>
<dbReference type="AlphaFoldDB" id="A0A1I1ZR43"/>
<evidence type="ECO:0000313" key="2">
    <source>
        <dbReference type="EMBL" id="SFE34096.1"/>
    </source>
</evidence>
<reference evidence="3" key="1">
    <citation type="submission" date="2016-10" db="EMBL/GenBank/DDBJ databases">
        <authorList>
            <person name="Varghese N."/>
            <person name="Submissions S."/>
        </authorList>
    </citation>
    <scope>NUCLEOTIDE SEQUENCE [LARGE SCALE GENOMIC DNA]</scope>
    <source>
        <strain evidence="3">CGMCC 1.10223</strain>
    </source>
</reference>
<feature type="signal peptide" evidence="1">
    <location>
        <begin position="1"/>
        <end position="24"/>
    </location>
</feature>
<gene>
    <name evidence="2" type="ORF">SAMN04487969_10233</name>
</gene>
<feature type="chain" id="PRO_5010289484" evidence="1">
    <location>
        <begin position="25"/>
        <end position="49"/>
    </location>
</feature>
<organism evidence="2 3">
    <name type="scientific">Paenibacillus algorifonticola</name>
    <dbReference type="NCBI Taxonomy" id="684063"/>
    <lineage>
        <taxon>Bacteria</taxon>
        <taxon>Bacillati</taxon>
        <taxon>Bacillota</taxon>
        <taxon>Bacilli</taxon>
        <taxon>Bacillales</taxon>
        <taxon>Paenibacillaceae</taxon>
        <taxon>Paenibacillus</taxon>
    </lineage>
</organism>
<name>A0A1I1ZR43_9BACL</name>
<dbReference type="Proteomes" id="UP000183410">
    <property type="component" value="Unassembled WGS sequence"/>
</dbReference>
<proteinExistence type="predicted"/>
<sequence length="49" mass="5254">MKAKLNKWTLILMSGLLITSTVTAAIMVNPAAGWTAEAIMDTEEGSIIF</sequence>
<keyword evidence="1" id="KW-0732">Signal</keyword>
<accession>A0A1I1ZR43</accession>